<evidence type="ECO:0000256" key="1">
    <source>
        <dbReference type="ARBA" id="ARBA00022737"/>
    </source>
</evidence>
<comment type="caution">
    <text evidence="5">The sequence shown here is derived from an EMBL/GenBank/DDBJ whole genome shotgun (WGS) entry which is preliminary data.</text>
</comment>
<gene>
    <name evidence="5" type="ORF">P3W24_15115</name>
</gene>
<dbReference type="RefSeq" id="WP_320551388.1">
    <property type="nucleotide sequence ID" value="NZ_JAQLOK010000003.1"/>
</dbReference>
<evidence type="ECO:0000256" key="2">
    <source>
        <dbReference type="SAM" id="MobiDB-lite"/>
    </source>
</evidence>
<keyword evidence="3" id="KW-0732">Signal</keyword>
<proteinExistence type="predicted"/>
<dbReference type="EMBL" id="JARJJS010000004">
    <property type="protein sequence ID" value="MDF4026302.1"/>
    <property type="molecule type" value="Genomic_DNA"/>
</dbReference>
<dbReference type="InterPro" id="IPR022385">
    <property type="entry name" value="Rhs_assc_core"/>
</dbReference>
<dbReference type="InterPro" id="IPR050708">
    <property type="entry name" value="T6SS_VgrG/RHS"/>
</dbReference>
<feature type="compositionally biased region" description="Polar residues" evidence="2">
    <location>
        <begin position="182"/>
        <end position="193"/>
    </location>
</feature>
<evidence type="ECO:0000313" key="5">
    <source>
        <dbReference type="EMBL" id="MDF4026302.1"/>
    </source>
</evidence>
<feature type="compositionally biased region" description="Basic and acidic residues" evidence="2">
    <location>
        <begin position="278"/>
        <end position="299"/>
    </location>
</feature>
<dbReference type="NCBIfam" id="TIGR03696">
    <property type="entry name" value="Rhs_assc_core"/>
    <property type="match status" value="1"/>
</dbReference>
<accession>A0ABT6BDU8</accession>
<evidence type="ECO:0000313" key="6">
    <source>
        <dbReference type="Proteomes" id="UP001528850"/>
    </source>
</evidence>
<dbReference type="PANTHER" id="PTHR32305">
    <property type="match status" value="1"/>
</dbReference>
<dbReference type="PANTHER" id="PTHR32305:SF17">
    <property type="entry name" value="TRNA NUCLEASE WAPA"/>
    <property type="match status" value="1"/>
</dbReference>
<dbReference type="Gene3D" id="2.180.10.10">
    <property type="entry name" value="RHS repeat-associated core"/>
    <property type="match status" value="1"/>
</dbReference>
<dbReference type="InterPro" id="IPR056823">
    <property type="entry name" value="TEN-like_YD-shell"/>
</dbReference>
<name>A0ABT6BDU8_9GAMM</name>
<feature type="region of interest" description="Disordered" evidence="2">
    <location>
        <begin position="182"/>
        <end position="227"/>
    </location>
</feature>
<keyword evidence="1" id="KW-0677">Repeat</keyword>
<feature type="domain" description="Teneurin-like YD-shell" evidence="4">
    <location>
        <begin position="32"/>
        <end position="132"/>
    </location>
</feature>
<feature type="chain" id="PRO_5046196584" evidence="3">
    <location>
        <begin position="32"/>
        <end position="299"/>
    </location>
</feature>
<dbReference type="Proteomes" id="UP001528850">
    <property type="component" value="Unassembled WGS sequence"/>
</dbReference>
<keyword evidence="6" id="KW-1185">Reference proteome</keyword>
<reference evidence="5 6" key="1">
    <citation type="journal article" date="2024" name="Curr. Microbiol.">
        <title>Luteibacter sahnii sp. nov., A Novel Yellow-Colored Xanthomonadin Pigment Producing Probiotic Bacterium from Healthy Rice Seed Microbiome.</title>
        <authorList>
            <person name="Jaiswal G."/>
            <person name="Rana R."/>
            <person name="Nayak P.K."/>
            <person name="Chouhan R."/>
            <person name="Gandhi S.G."/>
            <person name="Patel H.K."/>
            <person name="Patil P.B."/>
        </authorList>
    </citation>
    <scope>NUCLEOTIDE SEQUENCE [LARGE SCALE GENOMIC DNA]</scope>
    <source>
        <strain evidence="5 6">PPL201</strain>
    </source>
</reference>
<organism evidence="5 6">
    <name type="scientific">Luteibacter sahnii</name>
    <dbReference type="NCBI Taxonomy" id="3021977"/>
    <lineage>
        <taxon>Bacteria</taxon>
        <taxon>Pseudomonadati</taxon>
        <taxon>Pseudomonadota</taxon>
        <taxon>Gammaproteobacteria</taxon>
        <taxon>Lysobacterales</taxon>
        <taxon>Rhodanobacteraceae</taxon>
        <taxon>Luteibacter</taxon>
    </lineage>
</organism>
<feature type="region of interest" description="Disordered" evidence="2">
    <location>
        <begin position="240"/>
        <end position="299"/>
    </location>
</feature>
<evidence type="ECO:0000256" key="3">
    <source>
        <dbReference type="SAM" id="SignalP"/>
    </source>
</evidence>
<dbReference type="Pfam" id="PF25023">
    <property type="entry name" value="TEN_YD-shell"/>
    <property type="match status" value="1"/>
</dbReference>
<sequence>MRRTARREPRQLSAALLILALLIASMGMARAAETVTYYYTSPQGTVLVATDGAGNVVRSADYRSYGSQALGPSEDGPGYTGHVNDTASGLVYMQARYYDPDVGRFLTADPVAPKPGDIYNFNRQAYANNNPVTRMDPDGRVTCDDHSCTLEATTIAGRGLEYIYVGTVVAARLIQNALTDSAPNSQQSQNHNDGQIHVAPTLPTGLIGDSPRATGKSGGTAVGTSLPSDKFADTVKALTGGTLTTPDSKGRSIAPNGVSVRTGGKDGPRIDVPANDSKPPEIIHFPEDTQIPDELKPTP</sequence>
<protein>
    <submittedName>
        <fullName evidence="5">RHS repeat-associated core domain-containing protein</fullName>
    </submittedName>
</protein>
<evidence type="ECO:0000259" key="4">
    <source>
        <dbReference type="Pfam" id="PF25023"/>
    </source>
</evidence>
<feature type="signal peptide" evidence="3">
    <location>
        <begin position="1"/>
        <end position="31"/>
    </location>
</feature>